<dbReference type="EMBL" id="JADAQT010000069">
    <property type="protein sequence ID" value="MBE1875812.1"/>
    <property type="molecule type" value="Genomic_DNA"/>
</dbReference>
<evidence type="ECO:0000259" key="8">
    <source>
        <dbReference type="PROSITE" id="PS50893"/>
    </source>
</evidence>
<evidence type="ECO:0000313" key="11">
    <source>
        <dbReference type="Proteomes" id="UP000625527"/>
    </source>
</evidence>
<evidence type="ECO:0000256" key="5">
    <source>
        <dbReference type="ARBA" id="ARBA00022989"/>
    </source>
</evidence>
<dbReference type="GO" id="GO:0005524">
    <property type="term" value="F:ATP binding"/>
    <property type="evidence" value="ECO:0007669"/>
    <property type="project" value="UniProtKB-KW"/>
</dbReference>
<evidence type="ECO:0000256" key="3">
    <source>
        <dbReference type="ARBA" id="ARBA00022741"/>
    </source>
</evidence>
<feature type="domain" description="ABC transmembrane type-1" evidence="9">
    <location>
        <begin position="639"/>
        <end position="863"/>
    </location>
</feature>
<dbReference type="Pfam" id="PF00664">
    <property type="entry name" value="ABC_membrane"/>
    <property type="match status" value="1"/>
</dbReference>
<feature type="transmembrane region" description="Helical" evidence="7">
    <location>
        <begin position="738"/>
        <end position="755"/>
    </location>
</feature>
<protein>
    <submittedName>
        <fullName evidence="10">ABC transporter ATP-binding protein</fullName>
    </submittedName>
</protein>
<feature type="transmembrane region" description="Helical" evidence="7">
    <location>
        <begin position="875"/>
        <end position="895"/>
    </location>
</feature>
<feature type="transmembrane region" description="Helical" evidence="7">
    <location>
        <begin position="246"/>
        <end position="266"/>
    </location>
</feature>
<dbReference type="PANTHER" id="PTHR24221">
    <property type="entry name" value="ATP-BINDING CASSETTE SUB-FAMILY B"/>
    <property type="match status" value="1"/>
</dbReference>
<comment type="subcellular location">
    <subcellularLocation>
        <location evidence="1">Cell membrane</location>
        <topology evidence="1">Multi-pass membrane protein</topology>
    </subcellularLocation>
</comment>
<feature type="transmembrane region" description="Helical" evidence="7">
    <location>
        <begin position="157"/>
        <end position="173"/>
    </location>
</feature>
<evidence type="ECO:0000256" key="2">
    <source>
        <dbReference type="ARBA" id="ARBA00022692"/>
    </source>
</evidence>
<evidence type="ECO:0000256" key="1">
    <source>
        <dbReference type="ARBA" id="ARBA00004651"/>
    </source>
</evidence>
<accession>A0ABR9MYE7</accession>
<dbReference type="InterPro" id="IPR003593">
    <property type="entry name" value="AAA+_ATPase"/>
</dbReference>
<proteinExistence type="predicted"/>
<name>A0ABR9MYE7_9MICO</name>
<evidence type="ECO:0000256" key="6">
    <source>
        <dbReference type="ARBA" id="ARBA00023136"/>
    </source>
</evidence>
<keyword evidence="4 10" id="KW-0067">ATP-binding</keyword>
<keyword evidence="11" id="KW-1185">Reference proteome</keyword>
<dbReference type="PANTHER" id="PTHR24221:SF654">
    <property type="entry name" value="ATP-BINDING CASSETTE SUB-FAMILY B MEMBER 6"/>
    <property type="match status" value="1"/>
</dbReference>
<dbReference type="InterPro" id="IPR036640">
    <property type="entry name" value="ABC1_TM_sf"/>
</dbReference>
<feature type="transmembrane region" description="Helical" evidence="7">
    <location>
        <begin position="58"/>
        <end position="80"/>
    </location>
</feature>
<dbReference type="PROSITE" id="PS50929">
    <property type="entry name" value="ABC_TM1F"/>
    <property type="match status" value="2"/>
</dbReference>
<dbReference type="InterPro" id="IPR027417">
    <property type="entry name" value="P-loop_NTPase"/>
</dbReference>
<sequence length="1167" mass="122269">MPRYSKRARPARRQDGSWRGYLMRALAPVVPLTMVMAGIDAWLAVVTGDLVAGPSLELFWLFTGLTATTIAGGVIVTGWWRAVAARGESRLRGELLAVTLRRKLPDLEEQAIGSLLERTDDDPRALFSVFRRLGEVAFYGLVGAVVSWVTAGVMWAPAWWLFPAVGAVAMLAVRGTGARITAATTAAEKAWSDSAAQLEEAVAARDDMRGVGGQPFVLRRFARAGAAAIRAQLTASMLSARFSLRLSLVTAGLTAAVVLGGVLAVRSGGLEVARFVTLFLLVSTFVRRLHMLTSLLPQIQEGLGTLARVRDMLAAEQEPARGGRLPDADDGAGARIDLRDLTFTYPTGDGAGFTLGPISLSVPAGSTVALVGRTGSGKTTLTKVLSRAVEPPAGSVFLDGVDVRDLDVEHLRGTVGVVGQRTEILSGTLRQNITLFGDVADERVTAAIGALGLSGWVDGLPDGLDTVLGPRGVMLSAGEEQLVAFARLLVRDVRVVVLDEATARMDPHTSRTVTRAARGLLAGRTGVVVAHRLATARGADTVAVTDHGRIVEHGTWDELSARDGRFAALLAADGTATTGHDAAAPAAHVHRAAHTRARDTTRPAAGSARVPVGRTATRAALARPRWWIPAELLMWLDDVAGSASAAAGWVWAALVTALMAGGDPWWPAAGVIAAALLSAAIYYLEARPRTMLWTEGRLRVRLSILRGQTGHAPVERPSPGEVTARTLEEYRLLVLSRTAREFLFGLTTLAVLGGVSGSPLAVAIAAGVVAISAASAGLGAGLVGDSARVAGDARAAFGRALGSVLEAVRTIKLSGATHAALAHLRRQDDRRVDAAQREDRVSYLVWQAPWLVSRSATVVVWWLHVAGTWSLTTTLVVYTAIGAYGWAGVTAGNVLTRIPVARRWTEIAARLAGTTDLAAVPADVDLVRGTHETPAVTAPVGPLARLRLSGVSAVHDDGTVGVRNVHLDLRPGRTVLVVGRVGAGKSSLLAGLAGLIRLDGAVTWNDTPVTDLAGLAGTRTAFVGQLPRIVSGTIAENVHLDHDRAVAPPLTTAQLDEDVAEAGGHGTVVGHRGLRLSGGQTQRLALARALAAEPDLLIVDDVSSALDAATEAALWAALRSSGTTIVGSSSRATTLRAADHVIVLDQGRQVDAGSWDALRARWGHLEG</sequence>
<keyword evidence="5 7" id="KW-1133">Transmembrane helix</keyword>
<dbReference type="Gene3D" id="3.40.50.300">
    <property type="entry name" value="P-loop containing nucleotide triphosphate hydrolases"/>
    <property type="match status" value="2"/>
</dbReference>
<organism evidence="10 11">
    <name type="scientific">Myceligenerans pegani</name>
    <dbReference type="NCBI Taxonomy" id="2776917"/>
    <lineage>
        <taxon>Bacteria</taxon>
        <taxon>Bacillati</taxon>
        <taxon>Actinomycetota</taxon>
        <taxon>Actinomycetes</taxon>
        <taxon>Micrococcales</taxon>
        <taxon>Promicromonosporaceae</taxon>
        <taxon>Myceligenerans</taxon>
    </lineage>
</organism>
<dbReference type="RefSeq" id="WP_192862373.1">
    <property type="nucleotide sequence ID" value="NZ_JADAQT010000069.1"/>
</dbReference>
<keyword evidence="3" id="KW-0547">Nucleotide-binding</keyword>
<feature type="transmembrane region" description="Helical" evidence="7">
    <location>
        <begin position="841"/>
        <end position="863"/>
    </location>
</feature>
<feature type="transmembrane region" description="Helical" evidence="7">
    <location>
        <begin position="761"/>
        <end position="784"/>
    </location>
</feature>
<keyword evidence="6 7" id="KW-0472">Membrane</keyword>
<keyword evidence="2 7" id="KW-0812">Transmembrane</keyword>
<dbReference type="PROSITE" id="PS50893">
    <property type="entry name" value="ABC_TRANSPORTER_2"/>
    <property type="match status" value="2"/>
</dbReference>
<feature type="transmembrane region" description="Helical" evidence="7">
    <location>
        <begin position="665"/>
        <end position="684"/>
    </location>
</feature>
<dbReference type="SUPFAM" id="SSF90123">
    <property type="entry name" value="ABC transporter transmembrane region"/>
    <property type="match status" value="2"/>
</dbReference>
<dbReference type="SUPFAM" id="SSF52540">
    <property type="entry name" value="P-loop containing nucleoside triphosphate hydrolases"/>
    <property type="match status" value="2"/>
</dbReference>
<evidence type="ECO:0000256" key="4">
    <source>
        <dbReference type="ARBA" id="ARBA00022840"/>
    </source>
</evidence>
<dbReference type="Gene3D" id="1.20.1560.10">
    <property type="entry name" value="ABC transporter type 1, transmembrane domain"/>
    <property type="match status" value="2"/>
</dbReference>
<feature type="domain" description="ABC transmembrane type-1" evidence="9">
    <location>
        <begin position="32"/>
        <end position="301"/>
    </location>
</feature>
<feature type="domain" description="ABC transporter" evidence="8">
    <location>
        <begin position="336"/>
        <end position="572"/>
    </location>
</feature>
<feature type="transmembrane region" description="Helical" evidence="7">
    <location>
        <begin position="133"/>
        <end position="151"/>
    </location>
</feature>
<gene>
    <name evidence="10" type="ORF">IHE71_08825</name>
</gene>
<evidence type="ECO:0000256" key="7">
    <source>
        <dbReference type="SAM" id="Phobius"/>
    </source>
</evidence>
<dbReference type="InterPro" id="IPR039421">
    <property type="entry name" value="Type_1_exporter"/>
</dbReference>
<dbReference type="Pfam" id="PF00005">
    <property type="entry name" value="ABC_tran"/>
    <property type="match status" value="2"/>
</dbReference>
<feature type="transmembrane region" description="Helical" evidence="7">
    <location>
        <begin position="21"/>
        <end position="46"/>
    </location>
</feature>
<dbReference type="InterPro" id="IPR011527">
    <property type="entry name" value="ABC1_TM_dom"/>
</dbReference>
<feature type="domain" description="ABC transporter" evidence="8">
    <location>
        <begin position="946"/>
        <end position="1167"/>
    </location>
</feature>
<dbReference type="Proteomes" id="UP000625527">
    <property type="component" value="Unassembled WGS sequence"/>
</dbReference>
<comment type="caution">
    <text evidence="10">The sequence shown here is derived from an EMBL/GenBank/DDBJ whole genome shotgun (WGS) entry which is preliminary data.</text>
</comment>
<dbReference type="InterPro" id="IPR003439">
    <property type="entry name" value="ABC_transporter-like_ATP-bd"/>
</dbReference>
<evidence type="ECO:0000313" key="10">
    <source>
        <dbReference type="EMBL" id="MBE1875812.1"/>
    </source>
</evidence>
<reference evidence="10 11" key="1">
    <citation type="submission" date="2020-10" db="EMBL/GenBank/DDBJ databases">
        <title>Myceligenerans pegani sp. nov., an endophytic actinomycete isolated from Peganum harmala L. in Xinjiang, China.</title>
        <authorList>
            <person name="Xin L."/>
        </authorList>
    </citation>
    <scope>NUCLEOTIDE SEQUENCE [LARGE SCALE GENOMIC DNA]</scope>
    <source>
        <strain evidence="10 11">TRM65318</strain>
    </source>
</reference>
<dbReference type="SMART" id="SM00382">
    <property type="entry name" value="AAA"/>
    <property type="match status" value="2"/>
</dbReference>
<evidence type="ECO:0000259" key="9">
    <source>
        <dbReference type="PROSITE" id="PS50929"/>
    </source>
</evidence>